<proteinExistence type="predicted"/>
<dbReference type="SUPFAM" id="SSF53098">
    <property type="entry name" value="Ribonuclease H-like"/>
    <property type="match status" value="1"/>
</dbReference>
<dbReference type="Gene3D" id="3.30.420.10">
    <property type="entry name" value="Ribonuclease H-like superfamily/Ribonuclease H"/>
    <property type="match status" value="1"/>
</dbReference>
<dbReference type="InterPro" id="IPR058913">
    <property type="entry name" value="Integrase_dom_put"/>
</dbReference>
<dbReference type="InterPro" id="IPR036397">
    <property type="entry name" value="RNaseH_sf"/>
</dbReference>
<dbReference type="EMBL" id="CAJPWZ010001762">
    <property type="protein sequence ID" value="CAG2222607.1"/>
    <property type="molecule type" value="Genomic_DNA"/>
</dbReference>
<dbReference type="PANTHER" id="PTHR46791">
    <property type="entry name" value="EXPRESSED PROTEIN"/>
    <property type="match status" value="1"/>
</dbReference>
<name>A0A8S3SR08_MYTED</name>
<dbReference type="Pfam" id="PF24764">
    <property type="entry name" value="rva_4"/>
    <property type="match status" value="1"/>
</dbReference>
<accession>A0A8S3SR08</accession>
<dbReference type="AlphaFoldDB" id="A0A8S3SR08"/>
<dbReference type="OrthoDB" id="6144498at2759"/>
<feature type="domain" description="Integrase core" evidence="1">
    <location>
        <begin position="220"/>
        <end position="331"/>
    </location>
</feature>
<dbReference type="Proteomes" id="UP000683360">
    <property type="component" value="Unassembled WGS sequence"/>
</dbReference>
<sequence>MADRERRTDRHSFLNFLNVCDGIVQDVVRLLKSDCRNTDYLDSALLRLQTVATNVLRISQRWAAVEELLDMVIELIGTVKELKGSEKDLAYKMVKINDGNRGRPVYDITKDQLEYLVDLSFTGTEMAKLLQVSHSTIKRRLRFYGLSTTEQYNSICDDDLDQLLQPIIEENPHIGYRSIQARLKVCGHFCQETRVREALVRLDPAAVAMRWCDIVQRRNFRVAGPNSLCHVDGNHKLIRWRFVVHGGIGGISRLIVFLSISTNNKSAIVLQSFLPAFQKYGLPSRVRTDHGTENVDVATFMTLQKGSYRGSILQGKSVHNQRIERFWLDITERGKTQKQLFLRGALQLCNSNNVAVTEMFETDIVQEEDFGIDWDGPIPVEDADGTAVNVHTTNCPIPPENSNELKRQIDPLLDRHDFGISNYLDTLQFINQHDQ</sequence>
<evidence type="ECO:0000313" key="2">
    <source>
        <dbReference type="EMBL" id="CAG2222607.1"/>
    </source>
</evidence>
<reference evidence="2" key="1">
    <citation type="submission" date="2021-03" db="EMBL/GenBank/DDBJ databases">
        <authorList>
            <person name="Bekaert M."/>
        </authorList>
    </citation>
    <scope>NUCLEOTIDE SEQUENCE</scope>
</reference>
<dbReference type="GO" id="GO:0003676">
    <property type="term" value="F:nucleic acid binding"/>
    <property type="evidence" value="ECO:0007669"/>
    <property type="project" value="InterPro"/>
</dbReference>
<protein>
    <recommendedName>
        <fullName evidence="1">Integrase core domain-containing protein</fullName>
    </recommendedName>
</protein>
<organism evidence="2 3">
    <name type="scientific">Mytilus edulis</name>
    <name type="common">Blue mussel</name>
    <dbReference type="NCBI Taxonomy" id="6550"/>
    <lineage>
        <taxon>Eukaryota</taxon>
        <taxon>Metazoa</taxon>
        <taxon>Spiralia</taxon>
        <taxon>Lophotrochozoa</taxon>
        <taxon>Mollusca</taxon>
        <taxon>Bivalvia</taxon>
        <taxon>Autobranchia</taxon>
        <taxon>Pteriomorphia</taxon>
        <taxon>Mytilida</taxon>
        <taxon>Mytiloidea</taxon>
        <taxon>Mytilidae</taxon>
        <taxon>Mytilinae</taxon>
        <taxon>Mytilus</taxon>
    </lineage>
</organism>
<dbReference type="PANTHER" id="PTHR46791:SF5">
    <property type="entry name" value="CLR5 DOMAIN-CONTAINING PROTEIN-RELATED"/>
    <property type="match status" value="1"/>
</dbReference>
<keyword evidence="3" id="KW-1185">Reference proteome</keyword>
<dbReference type="InterPro" id="IPR012337">
    <property type="entry name" value="RNaseH-like_sf"/>
</dbReference>
<evidence type="ECO:0000259" key="1">
    <source>
        <dbReference type="Pfam" id="PF24764"/>
    </source>
</evidence>
<gene>
    <name evidence="2" type="ORF">MEDL_35917</name>
</gene>
<comment type="caution">
    <text evidence="2">The sequence shown here is derived from an EMBL/GenBank/DDBJ whole genome shotgun (WGS) entry which is preliminary data.</text>
</comment>
<evidence type="ECO:0000313" key="3">
    <source>
        <dbReference type="Proteomes" id="UP000683360"/>
    </source>
</evidence>